<dbReference type="FunFam" id="1.10.1540.10:FF:000002">
    <property type="entry name" value="WD repeat and FYVE domain containing 3"/>
    <property type="match status" value="1"/>
</dbReference>
<feature type="compositionally biased region" description="Polar residues" evidence="3">
    <location>
        <begin position="199"/>
        <end position="218"/>
    </location>
</feature>
<proteinExistence type="predicted"/>
<dbReference type="InterPro" id="IPR011993">
    <property type="entry name" value="PH-like_dom_sf"/>
</dbReference>
<dbReference type="InterPro" id="IPR036372">
    <property type="entry name" value="BEACH_dom_sf"/>
</dbReference>
<evidence type="ECO:0000256" key="3">
    <source>
        <dbReference type="SAM" id="MobiDB-lite"/>
    </source>
</evidence>
<organism evidence="6">
    <name type="scientific">Ananas comosus var. bracteatus</name>
    <name type="common">red pineapple</name>
    <dbReference type="NCBI Taxonomy" id="296719"/>
    <lineage>
        <taxon>Eukaryota</taxon>
        <taxon>Viridiplantae</taxon>
        <taxon>Streptophyta</taxon>
        <taxon>Embryophyta</taxon>
        <taxon>Tracheophyta</taxon>
        <taxon>Spermatophyta</taxon>
        <taxon>Magnoliopsida</taxon>
        <taxon>Liliopsida</taxon>
        <taxon>Poales</taxon>
        <taxon>Bromeliaceae</taxon>
        <taxon>Bromelioideae</taxon>
        <taxon>Ananas</taxon>
    </lineage>
</organism>
<keyword evidence="2" id="KW-0677">Repeat</keyword>
<dbReference type="EMBL" id="CAJEUB010000062">
    <property type="protein sequence ID" value="CAD1847855.1"/>
    <property type="molecule type" value="Genomic_DNA"/>
</dbReference>
<dbReference type="PANTHER" id="PTHR46108">
    <property type="entry name" value="BLUE CHEESE"/>
    <property type="match status" value="1"/>
</dbReference>
<dbReference type="Pfam" id="PF02138">
    <property type="entry name" value="Beach"/>
    <property type="match status" value="1"/>
</dbReference>
<dbReference type="CDD" id="cd01201">
    <property type="entry name" value="PH_BEACH"/>
    <property type="match status" value="1"/>
</dbReference>
<evidence type="ECO:0000259" key="4">
    <source>
        <dbReference type="PROSITE" id="PS50197"/>
    </source>
</evidence>
<dbReference type="AlphaFoldDB" id="A0A6V7QYM3"/>
<dbReference type="CDD" id="cd06071">
    <property type="entry name" value="Beach"/>
    <property type="match status" value="1"/>
</dbReference>
<evidence type="ECO:0000313" key="6">
    <source>
        <dbReference type="EMBL" id="CAD1847855.1"/>
    </source>
</evidence>
<dbReference type="SUPFAM" id="SSF81837">
    <property type="entry name" value="BEACH domain"/>
    <property type="match status" value="1"/>
</dbReference>
<dbReference type="SMART" id="SM01026">
    <property type="entry name" value="Beach"/>
    <property type="match status" value="1"/>
</dbReference>
<sequence>MWVQYIAGSAKFPGVRIKGMEVRRKREMGRKSRDNAKLDLRHWEQINERRYALESVRDLMSTQLRAIRQDKYGWILHAESEWQSQLQQLIHERGIFPIKYTSLEPEWQLCPIEGPYRMRKKLERCKFKIDTIQNVLTGWFELEDIKVAKEERDNGLGLSGSDTDSCLNVSNDGANDKIFDGSEYDSFREENDGLKIKSSRSGQSGWNDDKSSSVNEPSLHSAMEFGAKSSSFSIPITDVNTFLEPSEKIRFKYNCERVVVSTNTMSICSSSNLPHPWHMWKLDSVHELLKRDYQLRPVAIEIFSMDGCNDLLVFHKKEREEVFRNLVAMNLPRNSMLDTTISGSSKQESNEASRLFKIMAKSFSKRWQNGEISNFQYLMHLNTLAGRGYSDLTQYPVFPWVLADYESETLDLSNPQTFRKLDKPMGCQTADGEEEFRKRYESWDDPDVPKFHYGSHYSSAGIVLFYLLRLPPFSIENQKLQGGQFDHADRLFNSVRDTWLSAAGKSNTSDVKELIPEFFYMPEYLENRFSLDLGEKQSGEKVDDVILPPWAKGSAREFIRKHREALESDYVSENLHHWIDLIFGYKQRGKAAEEAVNVFYHYTYEGNVDIDAVTDPTMKASILAQINHFGQTPKQLFLKPHPKRKTDKKLLPTLSATAPILFPKTSAKTPLPSLR</sequence>
<dbReference type="Pfam" id="PF14844">
    <property type="entry name" value="PH_BEACH"/>
    <property type="match status" value="1"/>
</dbReference>
<dbReference type="PROSITE" id="PS50197">
    <property type="entry name" value="BEACH"/>
    <property type="match status" value="1"/>
</dbReference>
<dbReference type="PROSITE" id="PS51783">
    <property type="entry name" value="PH_BEACH"/>
    <property type="match status" value="1"/>
</dbReference>
<gene>
    <name evidence="6" type="ORF">CB5_LOCUS31066</name>
</gene>
<dbReference type="Gene3D" id="2.30.29.30">
    <property type="entry name" value="Pleckstrin-homology domain (PH domain)/Phosphotyrosine-binding domain (PTB)"/>
    <property type="match status" value="1"/>
</dbReference>
<feature type="domain" description="BEACH" evidence="4">
    <location>
        <begin position="352"/>
        <end position="644"/>
    </location>
</feature>
<feature type="domain" description="BEACH-type PH" evidence="5">
    <location>
        <begin position="208"/>
        <end position="327"/>
    </location>
</feature>
<dbReference type="InterPro" id="IPR023362">
    <property type="entry name" value="PH-BEACH_dom"/>
</dbReference>
<evidence type="ECO:0000256" key="2">
    <source>
        <dbReference type="ARBA" id="ARBA00022737"/>
    </source>
</evidence>
<dbReference type="InterPro" id="IPR000409">
    <property type="entry name" value="BEACH_dom"/>
</dbReference>
<feature type="region of interest" description="Disordered" evidence="3">
    <location>
        <begin position="195"/>
        <end position="218"/>
    </location>
</feature>
<accession>A0A6V7QYM3</accession>
<evidence type="ECO:0000256" key="1">
    <source>
        <dbReference type="ARBA" id="ARBA00022574"/>
    </source>
</evidence>
<reference evidence="6" key="1">
    <citation type="submission" date="2020-07" db="EMBL/GenBank/DDBJ databases">
        <authorList>
            <person name="Lin J."/>
        </authorList>
    </citation>
    <scope>NUCLEOTIDE SEQUENCE</scope>
</reference>
<evidence type="ECO:0008006" key="7">
    <source>
        <dbReference type="Google" id="ProtNLM"/>
    </source>
</evidence>
<protein>
    <recommendedName>
        <fullName evidence="7">BEACH domain-containing protein</fullName>
    </recommendedName>
</protein>
<keyword evidence="1" id="KW-0853">WD repeat</keyword>
<name>A0A6V7QYM3_ANACO</name>
<dbReference type="SUPFAM" id="SSF50729">
    <property type="entry name" value="PH domain-like"/>
    <property type="match status" value="1"/>
</dbReference>
<dbReference type="Gene3D" id="1.10.1540.10">
    <property type="entry name" value="BEACH domain"/>
    <property type="match status" value="1"/>
</dbReference>
<evidence type="ECO:0000259" key="5">
    <source>
        <dbReference type="PROSITE" id="PS51783"/>
    </source>
</evidence>
<dbReference type="InterPro" id="IPR051944">
    <property type="entry name" value="BEACH_domain_protein"/>
</dbReference>
<dbReference type="PANTHER" id="PTHR46108:SF4">
    <property type="entry name" value="BLUE CHEESE"/>
    <property type="match status" value="1"/>
</dbReference>